<reference evidence="1 2" key="1">
    <citation type="submission" date="2021-03" db="EMBL/GenBank/DDBJ databases">
        <title>novel species isolated from a fishpond in China.</title>
        <authorList>
            <person name="Lu H."/>
            <person name="Cai Z."/>
        </authorList>
    </citation>
    <scope>NUCLEOTIDE SEQUENCE [LARGE SCALE GENOMIC DNA]</scope>
    <source>
        <strain evidence="1 2">Y57</strain>
    </source>
</reference>
<dbReference type="PANTHER" id="PTHR43798">
    <property type="entry name" value="MONOACYLGLYCEROL LIPASE"/>
    <property type="match status" value="1"/>
</dbReference>
<dbReference type="RefSeq" id="WP_206597033.1">
    <property type="nucleotide sequence ID" value="NZ_JAFKCS010000558.1"/>
</dbReference>
<dbReference type="SUPFAM" id="SSF53474">
    <property type="entry name" value="alpha/beta-Hydrolases"/>
    <property type="match status" value="1"/>
</dbReference>
<dbReference type="EMBL" id="JAFKCS010000558">
    <property type="protein sequence ID" value="MBN7823275.1"/>
    <property type="molecule type" value="Genomic_DNA"/>
</dbReference>
<comment type="caution">
    <text evidence="1">The sequence shown here is derived from an EMBL/GenBank/DDBJ whole genome shotgun (WGS) entry which is preliminary data.</text>
</comment>
<sequence length="108" mass="12448">PPYLPESLKQYMAEQSMANAGHYDQVFQQLVERYIPLEPELPKIEAPTLLLWGKQDRVLDVSSIDVMQPLLRRSSVAIMDNVGHAPMLERPEESALLYRRFLDSLQQP</sequence>
<keyword evidence="1" id="KW-0378">Hydrolase</keyword>
<dbReference type="InterPro" id="IPR029058">
    <property type="entry name" value="AB_hydrolase_fold"/>
</dbReference>
<gene>
    <name evidence="1" type="ORF">J0A65_25645</name>
</gene>
<evidence type="ECO:0000313" key="1">
    <source>
        <dbReference type="EMBL" id="MBN7823275.1"/>
    </source>
</evidence>
<protein>
    <submittedName>
        <fullName evidence="1">Alpha/beta hydrolase</fullName>
    </submittedName>
</protein>
<dbReference type="GO" id="GO:0016787">
    <property type="term" value="F:hydrolase activity"/>
    <property type="evidence" value="ECO:0007669"/>
    <property type="project" value="UniProtKB-KW"/>
</dbReference>
<dbReference type="Proteomes" id="UP000663992">
    <property type="component" value="Unassembled WGS sequence"/>
</dbReference>
<dbReference type="PANTHER" id="PTHR43798:SF5">
    <property type="entry name" value="MONOACYLGLYCEROL LIPASE ABHD6"/>
    <property type="match status" value="1"/>
</dbReference>
<organism evidence="1 2">
    <name type="scientific">Bowmanella yangjiangensis</name>
    <dbReference type="NCBI Taxonomy" id="2811230"/>
    <lineage>
        <taxon>Bacteria</taxon>
        <taxon>Pseudomonadati</taxon>
        <taxon>Pseudomonadota</taxon>
        <taxon>Gammaproteobacteria</taxon>
        <taxon>Alteromonadales</taxon>
        <taxon>Alteromonadaceae</taxon>
        <taxon>Bowmanella</taxon>
    </lineage>
</organism>
<dbReference type="Gene3D" id="3.40.50.1820">
    <property type="entry name" value="alpha/beta hydrolase"/>
    <property type="match status" value="1"/>
</dbReference>
<keyword evidence="2" id="KW-1185">Reference proteome</keyword>
<dbReference type="InterPro" id="IPR050266">
    <property type="entry name" value="AB_hydrolase_sf"/>
</dbReference>
<proteinExistence type="predicted"/>
<accession>A0ABS3D393</accession>
<name>A0ABS3D393_9ALTE</name>
<feature type="non-terminal residue" evidence="1">
    <location>
        <position position="1"/>
    </location>
</feature>
<evidence type="ECO:0000313" key="2">
    <source>
        <dbReference type="Proteomes" id="UP000663992"/>
    </source>
</evidence>